<dbReference type="EMBL" id="FRDL01000014">
    <property type="protein sequence ID" value="SHN76926.1"/>
    <property type="molecule type" value="Genomic_DNA"/>
</dbReference>
<gene>
    <name evidence="1" type="ORF">SAMN05216200_11422</name>
</gene>
<dbReference type="Pfam" id="PF05354">
    <property type="entry name" value="Phage_attach"/>
    <property type="match status" value="1"/>
</dbReference>
<accession>A0A1M7U1S5</accession>
<dbReference type="STRING" id="1189325.SAMN04488119_101400"/>
<reference evidence="1 2" key="1">
    <citation type="submission" date="2016-12" db="EMBL/GenBank/DDBJ databases">
        <authorList>
            <person name="Song W.-J."/>
            <person name="Kurnit D.M."/>
        </authorList>
    </citation>
    <scope>NUCLEOTIDE SEQUENCE [LARGE SCALE GENOMIC DNA]</scope>
    <source>
        <strain evidence="1 2">CGMCC 1.10808</strain>
    </source>
</reference>
<sequence>MIEDAADLAVLFDGAGGFAQAVTWTPKGRPPADLAGIFTAAHAAAGAGDWPGASTVQPVLTVAAADVPDGAGQGDKVDISGAQWRAADLQPDGTGLVRVILER</sequence>
<proteinExistence type="predicted"/>
<dbReference type="InterPro" id="IPR053734">
    <property type="entry name" value="Phage_Head-Tail_Connect_sf"/>
</dbReference>
<evidence type="ECO:0000313" key="1">
    <source>
        <dbReference type="EMBL" id="SHN76926.1"/>
    </source>
</evidence>
<name>A0A1M7U1S5_9RHOB</name>
<dbReference type="AlphaFoldDB" id="A0A1M7U1S5"/>
<keyword evidence="2" id="KW-1185">Reference proteome</keyword>
<dbReference type="GO" id="GO:0019068">
    <property type="term" value="P:virion assembly"/>
    <property type="evidence" value="ECO:0007669"/>
    <property type="project" value="InterPro"/>
</dbReference>
<protein>
    <submittedName>
        <fullName evidence="1">Uncharacterized protein</fullName>
    </submittedName>
</protein>
<dbReference type="Proteomes" id="UP000184066">
    <property type="component" value="Unassembled WGS sequence"/>
</dbReference>
<organism evidence="1 2">
    <name type="scientific">Oceanicella actignis</name>
    <dbReference type="NCBI Taxonomy" id="1189325"/>
    <lineage>
        <taxon>Bacteria</taxon>
        <taxon>Pseudomonadati</taxon>
        <taxon>Pseudomonadota</taxon>
        <taxon>Alphaproteobacteria</taxon>
        <taxon>Rhodobacterales</taxon>
        <taxon>Paracoccaceae</taxon>
        <taxon>Oceanicella</taxon>
    </lineage>
</organism>
<dbReference type="Gene3D" id="2.40.10.180">
    <property type="entry name" value="Phage tail proteins"/>
    <property type="match status" value="1"/>
</dbReference>
<dbReference type="InterPro" id="IPR008018">
    <property type="entry name" value="Phage_tail_attach_FII"/>
</dbReference>
<evidence type="ECO:0000313" key="2">
    <source>
        <dbReference type="Proteomes" id="UP000184066"/>
    </source>
</evidence>